<dbReference type="PROSITE" id="PS50977">
    <property type="entry name" value="HTH_TETR_2"/>
    <property type="match status" value="1"/>
</dbReference>
<dbReference type="InterPro" id="IPR050109">
    <property type="entry name" value="HTH-type_TetR-like_transc_reg"/>
</dbReference>
<dbReference type="EMBL" id="JACCFO010000001">
    <property type="protein sequence ID" value="NYI99085.1"/>
    <property type="molecule type" value="Genomic_DNA"/>
</dbReference>
<evidence type="ECO:0000313" key="7">
    <source>
        <dbReference type="Proteomes" id="UP000575985"/>
    </source>
</evidence>
<dbReference type="SUPFAM" id="SSF46689">
    <property type="entry name" value="Homeodomain-like"/>
    <property type="match status" value="1"/>
</dbReference>
<evidence type="ECO:0000259" key="5">
    <source>
        <dbReference type="PROSITE" id="PS50977"/>
    </source>
</evidence>
<dbReference type="PRINTS" id="PR00455">
    <property type="entry name" value="HTHTETR"/>
</dbReference>
<dbReference type="InterPro" id="IPR009057">
    <property type="entry name" value="Homeodomain-like_sf"/>
</dbReference>
<organism evidence="6 7">
    <name type="scientific">Streptomonospora nanhaiensis</name>
    <dbReference type="NCBI Taxonomy" id="1323731"/>
    <lineage>
        <taxon>Bacteria</taxon>
        <taxon>Bacillati</taxon>
        <taxon>Actinomycetota</taxon>
        <taxon>Actinomycetes</taxon>
        <taxon>Streptosporangiales</taxon>
        <taxon>Nocardiopsidaceae</taxon>
        <taxon>Streptomonospora</taxon>
    </lineage>
</organism>
<dbReference type="Proteomes" id="UP000575985">
    <property type="component" value="Unassembled WGS sequence"/>
</dbReference>
<proteinExistence type="predicted"/>
<reference evidence="6 7" key="1">
    <citation type="submission" date="2020-07" db="EMBL/GenBank/DDBJ databases">
        <title>Sequencing the genomes of 1000 actinobacteria strains.</title>
        <authorList>
            <person name="Klenk H.-P."/>
        </authorList>
    </citation>
    <scope>NUCLEOTIDE SEQUENCE [LARGE SCALE GENOMIC DNA]</scope>
    <source>
        <strain evidence="6 7">DSM 45927</strain>
    </source>
</reference>
<dbReference type="PANTHER" id="PTHR30055">
    <property type="entry name" value="HTH-TYPE TRANSCRIPTIONAL REGULATOR RUTR"/>
    <property type="match status" value="1"/>
</dbReference>
<keyword evidence="1" id="KW-0805">Transcription regulation</keyword>
<feature type="DNA-binding region" description="H-T-H motif" evidence="4">
    <location>
        <begin position="20"/>
        <end position="39"/>
    </location>
</feature>
<protein>
    <submittedName>
        <fullName evidence="6">AcrR family transcriptional regulator</fullName>
    </submittedName>
</protein>
<evidence type="ECO:0000256" key="3">
    <source>
        <dbReference type="ARBA" id="ARBA00023163"/>
    </source>
</evidence>
<dbReference type="PANTHER" id="PTHR30055:SF234">
    <property type="entry name" value="HTH-TYPE TRANSCRIPTIONAL REGULATOR BETI"/>
    <property type="match status" value="1"/>
</dbReference>
<gene>
    <name evidence="6" type="ORF">HNR12_005362</name>
</gene>
<feature type="domain" description="HTH tetR-type" evidence="5">
    <location>
        <begin position="1"/>
        <end position="57"/>
    </location>
</feature>
<name>A0A853BWF8_9ACTN</name>
<dbReference type="Gene3D" id="1.10.357.10">
    <property type="entry name" value="Tetracycline Repressor, domain 2"/>
    <property type="match status" value="1"/>
</dbReference>
<dbReference type="RefSeq" id="WP_338119831.1">
    <property type="nucleotide sequence ID" value="NZ_JACCFO010000001.1"/>
</dbReference>
<dbReference type="Pfam" id="PF00440">
    <property type="entry name" value="TetR_N"/>
    <property type="match status" value="1"/>
</dbReference>
<accession>A0A853BWF8</accession>
<keyword evidence="3" id="KW-0804">Transcription</keyword>
<dbReference type="InterPro" id="IPR001647">
    <property type="entry name" value="HTH_TetR"/>
</dbReference>
<sequence length="180" mass="19849">MEVLLEAAAQVFDREGPDATTNRIAERAGYSIGTLYQYFPNKEAMLLALTERHVEDAERAATAALAGLRAEEPDRRRAVRTLVESVAEVHRERPGLHRLMYRYTPRPREAVERLEGTYARVAAALADEFARCGHDRAEAERGALLLVHAADAYLHRIVLDDPAELAAVTTALCAMAAPAD</sequence>
<dbReference type="GO" id="GO:0000976">
    <property type="term" value="F:transcription cis-regulatory region binding"/>
    <property type="evidence" value="ECO:0007669"/>
    <property type="project" value="TreeGrafter"/>
</dbReference>
<dbReference type="AlphaFoldDB" id="A0A853BWF8"/>
<keyword evidence="7" id="KW-1185">Reference proteome</keyword>
<comment type="caution">
    <text evidence="6">The sequence shown here is derived from an EMBL/GenBank/DDBJ whole genome shotgun (WGS) entry which is preliminary data.</text>
</comment>
<evidence type="ECO:0000313" key="6">
    <source>
        <dbReference type="EMBL" id="NYI99085.1"/>
    </source>
</evidence>
<evidence type="ECO:0000256" key="4">
    <source>
        <dbReference type="PROSITE-ProRule" id="PRU00335"/>
    </source>
</evidence>
<evidence type="ECO:0000256" key="1">
    <source>
        <dbReference type="ARBA" id="ARBA00023015"/>
    </source>
</evidence>
<evidence type="ECO:0000256" key="2">
    <source>
        <dbReference type="ARBA" id="ARBA00023125"/>
    </source>
</evidence>
<dbReference type="GO" id="GO:0003700">
    <property type="term" value="F:DNA-binding transcription factor activity"/>
    <property type="evidence" value="ECO:0007669"/>
    <property type="project" value="TreeGrafter"/>
</dbReference>
<dbReference type="InterPro" id="IPR041669">
    <property type="entry name" value="TetR_C_15"/>
</dbReference>
<dbReference type="Pfam" id="PF17918">
    <property type="entry name" value="TetR_C_15"/>
    <property type="match status" value="1"/>
</dbReference>
<keyword evidence="2 4" id="KW-0238">DNA-binding</keyword>